<dbReference type="CDD" id="cd00293">
    <property type="entry name" value="USP-like"/>
    <property type="match status" value="1"/>
</dbReference>
<organism evidence="1 2">
    <name type="scientific">Cupriavidus campinensis</name>
    <dbReference type="NCBI Taxonomy" id="151783"/>
    <lineage>
        <taxon>Bacteria</taxon>
        <taxon>Pseudomonadati</taxon>
        <taxon>Pseudomonadota</taxon>
        <taxon>Betaproteobacteria</taxon>
        <taxon>Burkholderiales</taxon>
        <taxon>Burkholderiaceae</taxon>
        <taxon>Cupriavidus</taxon>
    </lineage>
</organism>
<dbReference type="Gene3D" id="3.40.50.12370">
    <property type="match status" value="1"/>
</dbReference>
<proteinExistence type="predicted"/>
<dbReference type="RefSeq" id="WP_211942928.1">
    <property type="nucleotide sequence ID" value="NZ_CAJPVH010000007.1"/>
</dbReference>
<reference evidence="1" key="1">
    <citation type="journal article" date="2022" name="Microbiol. Resour. Announc.">
        <title>Genome Sequence of Cupriavidus campinensis Strain G5, a Member of a Bacterial Consortium Capable of Polyethylene Degradation.</title>
        <authorList>
            <person name="Schneider B."/>
            <person name="Pfeiffer F."/>
            <person name="Dyall-Smith M."/>
            <person name="Kunte H.J."/>
        </authorList>
    </citation>
    <scope>NUCLEOTIDE SEQUENCE</scope>
    <source>
        <strain evidence="1">G5</strain>
    </source>
</reference>
<name>A0AAE9L374_9BURK</name>
<sequence>MDFKTILVEVGRDAGCRDRLRAAARLASAFGAHLAGVTATGVPLGHLRGSDDDGPRHAALARDKLRAEAAAYGDLMKDMVAEMGLAISFAHEAVEDEAPRAFVTRGKLADLSLLAQRPPWDGVPPVVPDVPEQVILSAGRPVMVLPQAMRALHGGHMAIAWDGGREAARAVADALPLLRRARQVTILTSEDGHTHGMPGTPHAGLEAYLRRHGIDAASRSLPTDRAPRKAILSCLETLAPDMLVAGCYGHARLRELVIGGTTRTLLQRCEVPLFMSH</sequence>
<dbReference type="KEGG" id="ccam:M5D45_05585"/>
<protein>
    <submittedName>
        <fullName evidence="1">Universal stress protein</fullName>
    </submittedName>
</protein>
<gene>
    <name evidence="1" type="ORF">M5D45_05585</name>
</gene>
<evidence type="ECO:0000313" key="2">
    <source>
        <dbReference type="Proteomes" id="UP001056132"/>
    </source>
</evidence>
<dbReference type="AlphaFoldDB" id="A0AAE9L374"/>
<accession>A0AAE9L374</accession>
<evidence type="ECO:0000313" key="1">
    <source>
        <dbReference type="EMBL" id="URF05291.1"/>
    </source>
</evidence>
<dbReference type="Proteomes" id="UP001056132">
    <property type="component" value="Chromosome 1"/>
</dbReference>
<dbReference type="EMBL" id="CP097330">
    <property type="protein sequence ID" value="URF05291.1"/>
    <property type="molecule type" value="Genomic_DNA"/>
</dbReference>
<reference evidence="1" key="2">
    <citation type="submission" date="2022-05" db="EMBL/GenBank/DDBJ databases">
        <authorList>
            <person name="Kunte H.-J."/>
        </authorList>
    </citation>
    <scope>NUCLEOTIDE SEQUENCE</scope>
    <source>
        <strain evidence="1">G5</strain>
    </source>
</reference>
<dbReference type="SUPFAM" id="SSF52402">
    <property type="entry name" value="Adenine nucleotide alpha hydrolases-like"/>
    <property type="match status" value="2"/>
</dbReference>